<dbReference type="Gene3D" id="1.20.1280.290">
    <property type="match status" value="1"/>
</dbReference>
<gene>
    <name evidence="3" type="ORF">SCARR_03053</name>
</gene>
<accession>A0A6C2UNT7</accession>
<protein>
    <recommendedName>
        <fullName evidence="2">Lipid A biosynthesis N-terminal domain-containing protein</fullName>
    </recommendedName>
</protein>
<dbReference type="RefSeq" id="WP_136062477.1">
    <property type="nucleotide sequence ID" value="NZ_CAAHFH010000002.1"/>
</dbReference>
<dbReference type="Pfam" id="PF07578">
    <property type="entry name" value="LAB_N"/>
    <property type="match status" value="1"/>
</dbReference>
<evidence type="ECO:0000313" key="3">
    <source>
        <dbReference type="EMBL" id="VGO20984.1"/>
    </source>
</evidence>
<evidence type="ECO:0000256" key="1">
    <source>
        <dbReference type="SAM" id="Phobius"/>
    </source>
</evidence>
<feature type="domain" description="Lipid A biosynthesis N-terminal" evidence="2">
    <location>
        <begin position="12"/>
        <end position="83"/>
    </location>
</feature>
<keyword evidence="1" id="KW-0472">Membrane</keyword>
<dbReference type="AlphaFoldDB" id="A0A6C2UNT7"/>
<keyword evidence="1" id="KW-0812">Transmembrane</keyword>
<evidence type="ECO:0000313" key="4">
    <source>
        <dbReference type="Proteomes" id="UP000346198"/>
    </source>
</evidence>
<dbReference type="InterPro" id="IPR011499">
    <property type="entry name" value="Lipid_A_biosynth_N"/>
</dbReference>
<feature type="transmembrane region" description="Helical" evidence="1">
    <location>
        <begin position="65"/>
        <end position="85"/>
    </location>
</feature>
<evidence type="ECO:0000259" key="2">
    <source>
        <dbReference type="SMART" id="SM01259"/>
    </source>
</evidence>
<dbReference type="GO" id="GO:0009245">
    <property type="term" value="P:lipid A biosynthetic process"/>
    <property type="evidence" value="ECO:0007669"/>
    <property type="project" value="InterPro"/>
</dbReference>
<dbReference type="EMBL" id="CAAHFH010000002">
    <property type="protein sequence ID" value="VGO20984.1"/>
    <property type="molecule type" value="Genomic_DNA"/>
</dbReference>
<dbReference type="GO" id="GO:0016020">
    <property type="term" value="C:membrane"/>
    <property type="evidence" value="ECO:0007669"/>
    <property type="project" value="GOC"/>
</dbReference>
<sequence length="100" mass="11457">MIELLTDPWVLLGLLGQVMFSLRMLVQWWASEKAGNSIVPAQFWYLSILGALALFSYAVHRRDPVFILGQSFGLFIYSRNIALMFKYQKKLASLELKKAS</sequence>
<keyword evidence="1" id="KW-1133">Transmembrane helix</keyword>
<dbReference type="SMART" id="SM01259">
    <property type="entry name" value="LAB_N"/>
    <property type="match status" value="1"/>
</dbReference>
<dbReference type="GO" id="GO:0008915">
    <property type="term" value="F:lipid-A-disaccharide synthase activity"/>
    <property type="evidence" value="ECO:0007669"/>
    <property type="project" value="InterPro"/>
</dbReference>
<organism evidence="3 4">
    <name type="scientific">Pontiella sulfatireligans</name>
    <dbReference type="NCBI Taxonomy" id="2750658"/>
    <lineage>
        <taxon>Bacteria</taxon>
        <taxon>Pseudomonadati</taxon>
        <taxon>Kiritimatiellota</taxon>
        <taxon>Kiritimatiellia</taxon>
        <taxon>Kiritimatiellales</taxon>
        <taxon>Pontiellaceae</taxon>
        <taxon>Pontiella</taxon>
    </lineage>
</organism>
<feature type="transmembrane region" description="Helical" evidence="1">
    <location>
        <begin position="38"/>
        <end position="59"/>
    </location>
</feature>
<reference evidence="3 4" key="1">
    <citation type="submission" date="2019-04" db="EMBL/GenBank/DDBJ databases">
        <authorList>
            <person name="Van Vliet M D."/>
        </authorList>
    </citation>
    <scope>NUCLEOTIDE SEQUENCE [LARGE SCALE GENOMIC DNA]</scope>
    <source>
        <strain evidence="3 4">F21</strain>
    </source>
</reference>
<name>A0A6C2UNT7_9BACT</name>
<dbReference type="Proteomes" id="UP000346198">
    <property type="component" value="Unassembled WGS sequence"/>
</dbReference>
<proteinExistence type="predicted"/>
<feature type="transmembrane region" description="Helical" evidence="1">
    <location>
        <begin position="6"/>
        <end position="26"/>
    </location>
</feature>
<keyword evidence="4" id="KW-1185">Reference proteome</keyword>